<name>A0A4Y2ELU4_ARAVE</name>
<organism evidence="1 2">
    <name type="scientific">Araneus ventricosus</name>
    <name type="common">Orbweaver spider</name>
    <name type="synonym">Epeira ventricosa</name>
    <dbReference type="NCBI Taxonomy" id="182803"/>
    <lineage>
        <taxon>Eukaryota</taxon>
        <taxon>Metazoa</taxon>
        <taxon>Ecdysozoa</taxon>
        <taxon>Arthropoda</taxon>
        <taxon>Chelicerata</taxon>
        <taxon>Arachnida</taxon>
        <taxon>Araneae</taxon>
        <taxon>Araneomorphae</taxon>
        <taxon>Entelegynae</taxon>
        <taxon>Araneoidea</taxon>
        <taxon>Araneidae</taxon>
        <taxon>Araneus</taxon>
    </lineage>
</organism>
<gene>
    <name evidence="1" type="ORF">AVEN_177604_1</name>
</gene>
<comment type="caution">
    <text evidence="1">The sequence shown here is derived from an EMBL/GenBank/DDBJ whole genome shotgun (WGS) entry which is preliminary data.</text>
</comment>
<sequence length="110" mass="12542">MEWLFTCHGGGISCGAMGLISISMKHRIVAFGRWKIRGWTMKFPCILQRCLSGFEIKTIFILGPFFFQEIAVSVLVTSSVSAWRYYDVRQTFAVPTTAKAMPYIDHFHAK</sequence>
<evidence type="ECO:0000313" key="2">
    <source>
        <dbReference type="Proteomes" id="UP000499080"/>
    </source>
</evidence>
<reference evidence="1 2" key="1">
    <citation type="journal article" date="2019" name="Sci. Rep.">
        <title>Orb-weaving spider Araneus ventricosus genome elucidates the spidroin gene catalogue.</title>
        <authorList>
            <person name="Kono N."/>
            <person name="Nakamura H."/>
            <person name="Ohtoshi R."/>
            <person name="Moran D.A.P."/>
            <person name="Shinohara A."/>
            <person name="Yoshida Y."/>
            <person name="Fujiwara M."/>
            <person name="Mori M."/>
            <person name="Tomita M."/>
            <person name="Arakawa K."/>
        </authorList>
    </citation>
    <scope>NUCLEOTIDE SEQUENCE [LARGE SCALE GENOMIC DNA]</scope>
</reference>
<keyword evidence="2" id="KW-1185">Reference proteome</keyword>
<evidence type="ECO:0000313" key="1">
    <source>
        <dbReference type="EMBL" id="GBM29289.1"/>
    </source>
</evidence>
<accession>A0A4Y2ELU4</accession>
<protein>
    <submittedName>
        <fullName evidence="1">Uncharacterized protein</fullName>
    </submittedName>
</protein>
<dbReference type="AlphaFoldDB" id="A0A4Y2ELU4"/>
<dbReference type="Proteomes" id="UP000499080">
    <property type="component" value="Unassembled WGS sequence"/>
</dbReference>
<proteinExistence type="predicted"/>
<dbReference type="EMBL" id="BGPR01000632">
    <property type="protein sequence ID" value="GBM29289.1"/>
    <property type="molecule type" value="Genomic_DNA"/>
</dbReference>